<evidence type="ECO:0000259" key="5">
    <source>
        <dbReference type="PROSITE" id="PS50931"/>
    </source>
</evidence>
<sequence>MGLNLKHAQYIMEIIKEGSITNASKTMHVSQPALSQTIKAVEKYLGAPIFLRNTKPIVLTEAGKKYIAAVKKIITISTNLLHEVSDIQYEGYGTLRLGIPIQRAMQMLPRVMPVFRQRYPHIKLEIKEAGSNITEKSVLNGDVDIAIMTTSPGNDELIYELVETEDVVLVANKLTMLAQRIDPGVPIHITEAKNEDFISITEGHNVRRVQDTLFDVYDIKPHLVLETSSIEVGKRLVSSMDAVFICPDVYLDHYFMEQGDCVLYPLLGVANKRYCYVCTRKDAYLSPYARAFIELIRTLGKKERINPTNEK</sequence>
<organism evidence="6 7">
    <name type="scientific">Acidaminococcus intestini</name>
    <dbReference type="NCBI Taxonomy" id="187327"/>
    <lineage>
        <taxon>Bacteria</taxon>
        <taxon>Bacillati</taxon>
        <taxon>Bacillota</taxon>
        <taxon>Negativicutes</taxon>
        <taxon>Acidaminococcales</taxon>
        <taxon>Acidaminococcaceae</taxon>
        <taxon>Acidaminococcus</taxon>
    </lineage>
</organism>
<dbReference type="InterPro" id="IPR050950">
    <property type="entry name" value="HTH-type_LysR_regulators"/>
</dbReference>
<accession>A0A943EK32</accession>
<dbReference type="CDD" id="cd05466">
    <property type="entry name" value="PBP2_LTTR_substrate"/>
    <property type="match status" value="1"/>
</dbReference>
<evidence type="ECO:0000256" key="2">
    <source>
        <dbReference type="ARBA" id="ARBA00023015"/>
    </source>
</evidence>
<dbReference type="GO" id="GO:0003677">
    <property type="term" value="F:DNA binding"/>
    <property type="evidence" value="ECO:0007669"/>
    <property type="project" value="UniProtKB-KW"/>
</dbReference>
<keyword evidence="4" id="KW-0804">Transcription</keyword>
<dbReference type="Pfam" id="PF00126">
    <property type="entry name" value="HTH_1"/>
    <property type="match status" value="1"/>
</dbReference>
<dbReference type="GO" id="GO:0005829">
    <property type="term" value="C:cytosol"/>
    <property type="evidence" value="ECO:0007669"/>
    <property type="project" value="TreeGrafter"/>
</dbReference>
<feature type="domain" description="HTH lysR-type" evidence="5">
    <location>
        <begin position="3"/>
        <end position="60"/>
    </location>
</feature>
<comment type="similarity">
    <text evidence="1">Belongs to the LysR transcriptional regulatory family.</text>
</comment>
<evidence type="ECO:0000313" key="7">
    <source>
        <dbReference type="Proteomes" id="UP000754226"/>
    </source>
</evidence>
<name>A0A943EK32_9FIRM</name>
<comment type="caution">
    <text evidence="6">The sequence shown here is derived from an EMBL/GenBank/DDBJ whole genome shotgun (WGS) entry which is preliminary data.</text>
</comment>
<proteinExistence type="inferred from homology"/>
<dbReference type="InterPro" id="IPR005119">
    <property type="entry name" value="LysR_subst-bd"/>
</dbReference>
<reference evidence="6" key="1">
    <citation type="submission" date="2021-02" db="EMBL/GenBank/DDBJ databases">
        <title>Infant gut strain persistence is associated with maternal origin, phylogeny, and functional potential including surface adhesion and iron acquisition.</title>
        <authorList>
            <person name="Lou Y.C."/>
        </authorList>
    </citation>
    <scope>NUCLEOTIDE SEQUENCE</scope>
    <source>
        <strain evidence="6">L3_106_000M1_dasL3_106_000M1_concoct_15</strain>
    </source>
</reference>
<dbReference type="SUPFAM" id="SSF46785">
    <property type="entry name" value="Winged helix' DNA-binding domain"/>
    <property type="match status" value="1"/>
</dbReference>
<dbReference type="PANTHER" id="PTHR30419">
    <property type="entry name" value="HTH-TYPE TRANSCRIPTIONAL REGULATOR YBHD"/>
    <property type="match status" value="1"/>
</dbReference>
<gene>
    <name evidence="6" type="ORF">KHX13_03365</name>
</gene>
<dbReference type="InterPro" id="IPR000847">
    <property type="entry name" value="LysR_HTH_N"/>
</dbReference>
<dbReference type="PROSITE" id="PS50931">
    <property type="entry name" value="HTH_LYSR"/>
    <property type="match status" value="1"/>
</dbReference>
<keyword evidence="3" id="KW-0238">DNA-binding</keyword>
<evidence type="ECO:0000313" key="6">
    <source>
        <dbReference type="EMBL" id="MBS5519362.1"/>
    </source>
</evidence>
<dbReference type="EMBL" id="JAGZCZ010000004">
    <property type="protein sequence ID" value="MBS5519362.1"/>
    <property type="molecule type" value="Genomic_DNA"/>
</dbReference>
<evidence type="ECO:0000256" key="3">
    <source>
        <dbReference type="ARBA" id="ARBA00023125"/>
    </source>
</evidence>
<dbReference type="AlphaFoldDB" id="A0A943EK32"/>
<keyword evidence="2" id="KW-0805">Transcription regulation</keyword>
<dbReference type="InterPro" id="IPR036388">
    <property type="entry name" value="WH-like_DNA-bd_sf"/>
</dbReference>
<dbReference type="InterPro" id="IPR036390">
    <property type="entry name" value="WH_DNA-bd_sf"/>
</dbReference>
<dbReference type="SUPFAM" id="SSF53850">
    <property type="entry name" value="Periplasmic binding protein-like II"/>
    <property type="match status" value="1"/>
</dbReference>
<dbReference type="Gene3D" id="3.40.190.290">
    <property type="match status" value="1"/>
</dbReference>
<dbReference type="PRINTS" id="PR00039">
    <property type="entry name" value="HTHLYSR"/>
</dbReference>
<dbReference type="Proteomes" id="UP000754226">
    <property type="component" value="Unassembled WGS sequence"/>
</dbReference>
<dbReference type="Gene3D" id="1.10.10.10">
    <property type="entry name" value="Winged helix-like DNA-binding domain superfamily/Winged helix DNA-binding domain"/>
    <property type="match status" value="1"/>
</dbReference>
<protein>
    <submittedName>
        <fullName evidence="6">LysR family transcriptional regulator</fullName>
    </submittedName>
</protein>
<dbReference type="Pfam" id="PF03466">
    <property type="entry name" value="LysR_substrate"/>
    <property type="match status" value="1"/>
</dbReference>
<evidence type="ECO:0000256" key="1">
    <source>
        <dbReference type="ARBA" id="ARBA00009437"/>
    </source>
</evidence>
<dbReference type="GO" id="GO:0003700">
    <property type="term" value="F:DNA-binding transcription factor activity"/>
    <property type="evidence" value="ECO:0007669"/>
    <property type="project" value="InterPro"/>
</dbReference>
<evidence type="ECO:0000256" key="4">
    <source>
        <dbReference type="ARBA" id="ARBA00023163"/>
    </source>
</evidence>